<dbReference type="Proteomes" id="UP000887320">
    <property type="component" value="Unassembled WGS sequence"/>
</dbReference>
<name>A0A8X8GF17_ACIGI</name>
<dbReference type="RefSeq" id="WP_234623305.1">
    <property type="nucleotide sequence ID" value="NZ_JAHWXT010000003.1"/>
</dbReference>
<proteinExistence type="predicted"/>
<protein>
    <recommendedName>
        <fullName evidence="4">DUF4468 domain-containing protein</fullName>
    </recommendedName>
</protein>
<gene>
    <name evidence="2" type="ORF">KW868_09845</name>
</gene>
<organism evidence="2 3">
    <name type="scientific">Acinetobacter guillouiae</name>
    <name type="common">Acinetobacter genomosp. 11</name>
    <dbReference type="NCBI Taxonomy" id="106649"/>
    <lineage>
        <taxon>Bacteria</taxon>
        <taxon>Pseudomonadati</taxon>
        <taxon>Pseudomonadota</taxon>
        <taxon>Gammaproteobacteria</taxon>
        <taxon>Moraxellales</taxon>
        <taxon>Moraxellaceae</taxon>
        <taxon>Acinetobacter</taxon>
    </lineage>
</organism>
<feature type="chain" id="PRO_5036477352" description="DUF4468 domain-containing protein" evidence="1">
    <location>
        <begin position="20"/>
        <end position="216"/>
    </location>
</feature>
<evidence type="ECO:0008006" key="4">
    <source>
        <dbReference type="Google" id="ProtNLM"/>
    </source>
</evidence>
<evidence type="ECO:0000313" key="2">
    <source>
        <dbReference type="EMBL" id="MCF0264767.1"/>
    </source>
</evidence>
<feature type="signal peptide" evidence="1">
    <location>
        <begin position="1"/>
        <end position="19"/>
    </location>
</feature>
<accession>A0A8X8GF17</accession>
<keyword evidence="1" id="KW-0732">Signal</keyword>
<comment type="caution">
    <text evidence="2">The sequence shown here is derived from an EMBL/GenBank/DDBJ whole genome shotgun (WGS) entry which is preliminary data.</text>
</comment>
<dbReference type="AlphaFoldDB" id="A0A8X8GF17"/>
<reference evidence="2" key="1">
    <citation type="submission" date="2021-07" db="EMBL/GenBank/DDBJ databases">
        <authorList>
            <person name="Fernandez M."/>
            <person name="Pereira P."/>
            <person name="Torres Tejerizo G.A."/>
            <person name="Gonzalez P."/>
            <person name="Agostini E."/>
        </authorList>
    </citation>
    <scope>NUCLEOTIDE SEQUENCE</scope>
    <source>
        <strain evidence="2">SFC 500-1A</strain>
    </source>
</reference>
<evidence type="ECO:0000313" key="3">
    <source>
        <dbReference type="Proteomes" id="UP000887320"/>
    </source>
</evidence>
<sequence length="216" mass="25063">MKIIQTLLMLLALSSTAFAETQNIQINQNNFELKTVMNEEEADSLRKDIELYRNNQKLLTHTIYSTTGDCSILQIELGDYEIKDNNIIFYSYWASGDRQGLWTYPYGVRKQTYTVDAKGKVKLVSAVLYVEDILDDPLSTNPDEEYLQFLHTAPKTKQQQRALNEYIQTMQSDYKGRFVHGQERARLIQEVKSKLAKQIATETKGWKEQFGTNVRM</sequence>
<evidence type="ECO:0000256" key="1">
    <source>
        <dbReference type="SAM" id="SignalP"/>
    </source>
</evidence>
<dbReference type="EMBL" id="JAHWXT010000003">
    <property type="protein sequence ID" value="MCF0264767.1"/>
    <property type="molecule type" value="Genomic_DNA"/>
</dbReference>